<evidence type="ECO:0000256" key="3">
    <source>
        <dbReference type="ARBA" id="ARBA00022692"/>
    </source>
</evidence>
<feature type="transmembrane region" description="Helical" evidence="8">
    <location>
        <begin position="93"/>
        <end position="114"/>
    </location>
</feature>
<evidence type="ECO:0000259" key="9">
    <source>
        <dbReference type="Pfam" id="PF07885"/>
    </source>
</evidence>
<dbReference type="InterPro" id="IPR013099">
    <property type="entry name" value="K_chnl_dom"/>
</dbReference>
<sequence length="264" mass="28848">MFQAIEGPLDRESVERSAALRQGVVDDIMEQLLANLSCHNASEEGEPVSAECGRLLGQLRGALNAHVTERVVQFETDLVAMVKRGFYRTSPQWDFWSGWFYSGTIITTIGYGHMVPATTVGRAITMLYALIGAPLFLVLLSDSGKLLTRSLKLMWAVLSRLADTLRSPNRSLQAVSAAVRDSATMAASMAYFVFGLALTSMCINIVKLRFSAFFTTVGTTITEQLRKGSRSLTPRRVEVAPVHGADRGEAKVAWHTKGPFVSSS</sequence>
<evidence type="ECO:0000256" key="8">
    <source>
        <dbReference type="SAM" id="Phobius"/>
    </source>
</evidence>
<keyword evidence="3 8" id="KW-0812">Transmembrane</keyword>
<gene>
    <name evidence="10" type="primary">Kcnk18_0</name>
    <name evidence="10" type="ORF">FJT64_014488</name>
</gene>
<dbReference type="SUPFAM" id="SSF81324">
    <property type="entry name" value="Voltage-gated potassium channels"/>
    <property type="match status" value="1"/>
</dbReference>
<keyword evidence="2" id="KW-0813">Transport</keyword>
<proteinExistence type="predicted"/>
<evidence type="ECO:0000256" key="7">
    <source>
        <dbReference type="ARBA" id="ARBA00023303"/>
    </source>
</evidence>
<name>A0A6A4V8M9_AMPAM</name>
<dbReference type="Proteomes" id="UP000440578">
    <property type="component" value="Unassembled WGS sequence"/>
</dbReference>
<dbReference type="GO" id="GO:0005886">
    <property type="term" value="C:plasma membrane"/>
    <property type="evidence" value="ECO:0007669"/>
    <property type="project" value="TreeGrafter"/>
</dbReference>
<keyword evidence="7 10" id="KW-0407">Ion channel</keyword>
<evidence type="ECO:0000313" key="11">
    <source>
        <dbReference type="Proteomes" id="UP000440578"/>
    </source>
</evidence>
<evidence type="ECO:0000256" key="4">
    <source>
        <dbReference type="ARBA" id="ARBA00022989"/>
    </source>
</evidence>
<dbReference type="GO" id="GO:0022841">
    <property type="term" value="F:potassium ion leak channel activity"/>
    <property type="evidence" value="ECO:0007669"/>
    <property type="project" value="TreeGrafter"/>
</dbReference>
<evidence type="ECO:0000256" key="5">
    <source>
        <dbReference type="ARBA" id="ARBA00023065"/>
    </source>
</evidence>
<feature type="transmembrane region" description="Helical" evidence="8">
    <location>
        <begin position="120"/>
        <end position="139"/>
    </location>
</feature>
<evidence type="ECO:0000256" key="2">
    <source>
        <dbReference type="ARBA" id="ARBA00022448"/>
    </source>
</evidence>
<dbReference type="Gene3D" id="1.10.287.70">
    <property type="match status" value="1"/>
</dbReference>
<feature type="transmembrane region" description="Helical" evidence="8">
    <location>
        <begin position="182"/>
        <end position="206"/>
    </location>
</feature>
<dbReference type="InterPro" id="IPR003280">
    <property type="entry name" value="2pore_dom_K_chnl"/>
</dbReference>
<keyword evidence="11" id="KW-1185">Reference proteome</keyword>
<evidence type="ECO:0000256" key="6">
    <source>
        <dbReference type="ARBA" id="ARBA00023136"/>
    </source>
</evidence>
<dbReference type="AlphaFoldDB" id="A0A6A4V8M9"/>
<organism evidence="10 11">
    <name type="scientific">Amphibalanus amphitrite</name>
    <name type="common">Striped barnacle</name>
    <name type="synonym">Balanus amphitrite</name>
    <dbReference type="NCBI Taxonomy" id="1232801"/>
    <lineage>
        <taxon>Eukaryota</taxon>
        <taxon>Metazoa</taxon>
        <taxon>Ecdysozoa</taxon>
        <taxon>Arthropoda</taxon>
        <taxon>Crustacea</taxon>
        <taxon>Multicrustacea</taxon>
        <taxon>Cirripedia</taxon>
        <taxon>Thoracica</taxon>
        <taxon>Thoracicalcarea</taxon>
        <taxon>Balanomorpha</taxon>
        <taxon>Balanoidea</taxon>
        <taxon>Balanidae</taxon>
        <taxon>Amphibalaninae</taxon>
        <taxon>Amphibalanus</taxon>
    </lineage>
</organism>
<dbReference type="EMBL" id="VIIS01002216">
    <property type="protein sequence ID" value="KAF0287008.1"/>
    <property type="molecule type" value="Genomic_DNA"/>
</dbReference>
<protein>
    <submittedName>
        <fullName evidence="10">Potassium channel subfamily K member 18</fullName>
    </submittedName>
</protein>
<comment type="caution">
    <text evidence="10">The sequence shown here is derived from an EMBL/GenBank/DDBJ whole genome shotgun (WGS) entry which is preliminary data.</text>
</comment>
<evidence type="ECO:0000313" key="10">
    <source>
        <dbReference type="EMBL" id="KAF0287008.1"/>
    </source>
</evidence>
<dbReference type="GO" id="GO:0015271">
    <property type="term" value="F:outward rectifier potassium channel activity"/>
    <property type="evidence" value="ECO:0007669"/>
    <property type="project" value="TreeGrafter"/>
</dbReference>
<keyword evidence="6 8" id="KW-0472">Membrane</keyword>
<dbReference type="PANTHER" id="PTHR11003:SF335">
    <property type="entry name" value="POTASSIUM CHANNEL DOMAIN-CONTAINING PROTEIN"/>
    <property type="match status" value="1"/>
</dbReference>
<reference evidence="10 11" key="1">
    <citation type="submission" date="2019-07" db="EMBL/GenBank/DDBJ databases">
        <title>Draft genome assembly of a fouling barnacle, Amphibalanus amphitrite (Darwin, 1854): The first reference genome for Thecostraca.</title>
        <authorList>
            <person name="Kim W."/>
        </authorList>
    </citation>
    <scope>NUCLEOTIDE SEQUENCE [LARGE SCALE GENOMIC DNA]</scope>
    <source>
        <strain evidence="10">SNU_AA5</strain>
        <tissue evidence="10">Soma without cirri and trophi</tissue>
    </source>
</reference>
<comment type="subcellular location">
    <subcellularLocation>
        <location evidence="1">Membrane</location>
        <topology evidence="1">Multi-pass membrane protein</topology>
    </subcellularLocation>
</comment>
<dbReference type="PANTHER" id="PTHR11003">
    <property type="entry name" value="POTASSIUM CHANNEL, SUBFAMILY K"/>
    <property type="match status" value="1"/>
</dbReference>
<keyword evidence="5" id="KW-0406">Ion transport</keyword>
<evidence type="ECO:0000256" key="1">
    <source>
        <dbReference type="ARBA" id="ARBA00004141"/>
    </source>
</evidence>
<dbReference type="GO" id="GO:0030322">
    <property type="term" value="P:stabilization of membrane potential"/>
    <property type="evidence" value="ECO:0007669"/>
    <property type="project" value="TreeGrafter"/>
</dbReference>
<dbReference type="OrthoDB" id="6331702at2759"/>
<accession>A0A6A4V8M9</accession>
<dbReference type="Pfam" id="PF07885">
    <property type="entry name" value="Ion_trans_2"/>
    <property type="match status" value="1"/>
</dbReference>
<keyword evidence="4 8" id="KW-1133">Transmembrane helix</keyword>
<feature type="domain" description="Potassium channel" evidence="9">
    <location>
        <begin position="87"/>
        <end position="148"/>
    </location>
</feature>